<feature type="transmembrane region" description="Helical" evidence="13">
    <location>
        <begin position="12"/>
        <end position="32"/>
    </location>
</feature>
<dbReference type="PROSITE" id="PS50885">
    <property type="entry name" value="HAMP"/>
    <property type="match status" value="1"/>
</dbReference>
<dbReference type="InterPro" id="IPR038320">
    <property type="entry name" value="KinB_N_sf"/>
</dbReference>
<evidence type="ECO:0000256" key="6">
    <source>
        <dbReference type="ARBA" id="ARBA00022692"/>
    </source>
</evidence>
<keyword evidence="5" id="KW-0808">Transferase</keyword>
<feature type="domain" description="PAS" evidence="15">
    <location>
        <begin position="252"/>
        <end position="294"/>
    </location>
</feature>
<evidence type="ECO:0000256" key="7">
    <source>
        <dbReference type="ARBA" id="ARBA00022741"/>
    </source>
</evidence>
<evidence type="ECO:0000256" key="11">
    <source>
        <dbReference type="ARBA" id="ARBA00023012"/>
    </source>
</evidence>
<keyword evidence="9" id="KW-0067">ATP-binding</keyword>
<keyword evidence="4" id="KW-0597">Phosphoprotein</keyword>
<dbReference type="GO" id="GO:0000156">
    <property type="term" value="F:phosphorelay response regulator activity"/>
    <property type="evidence" value="ECO:0007669"/>
    <property type="project" value="TreeGrafter"/>
</dbReference>
<dbReference type="PROSITE" id="PS50109">
    <property type="entry name" value="HIS_KIN"/>
    <property type="match status" value="1"/>
</dbReference>
<dbReference type="NCBIfam" id="TIGR00229">
    <property type="entry name" value="sensory_box"/>
    <property type="match status" value="1"/>
</dbReference>
<dbReference type="Pfam" id="PF16767">
    <property type="entry name" value="KinB_sensor"/>
    <property type="match status" value="1"/>
</dbReference>
<feature type="transmembrane region" description="Helical" evidence="13">
    <location>
        <begin position="164"/>
        <end position="186"/>
    </location>
</feature>
<sequence>MKLRTRLFVSGSALLTVALIGLILGMVSVWQITRVQNQAMNRNLDIIDATIGFRQEMGTQVILLLEDELDPLAIKESDIRFRSWLAKARRNSMDEQDRQAITEIARAYALFGEMLDSPANVRRNLLHNDKFTRALQSLRDHINAVQLRYVAEVQSAQQDSRERATVVTALLGLIGLALLVIGFITAHSIARRVAQPIESLASAADQIGQGDLQISLPQSPVAELAALSRRFGLMADSLRQFKNSNVAALMAEQQRLQAVLDSIDDGLLMFDRSGLLEHFNPVAGRQLDWTEEHIGESLDQALGKQGLDEQIQRVLQGKTLRSALDDLQIIAHGEERLLSYSLTPVSQEQGGILGAVMVLRDVTKQRVFERVRSDFVLRASHELRTPVTGMHMAFALLQERLKFDPQSREADLTRTVDEQMQRLVDLIADLLNFSRYQSGVQKLELAPCNLADLVNQTEQRFAGEAAEKGINLRCEAEDGLPEVPLDRAQMDRVLDNLMVNALRHTASGGEILLNVQIEQQTLIICVQDDGDGVLFSQQSRIFEPFVQVGKRKGGVGLGLALCKEIVQLHGGHISLESKPGEGALFCINLPIHALDE</sequence>
<evidence type="ECO:0000259" key="14">
    <source>
        <dbReference type="PROSITE" id="PS50109"/>
    </source>
</evidence>
<evidence type="ECO:0000256" key="9">
    <source>
        <dbReference type="ARBA" id="ARBA00022840"/>
    </source>
</evidence>
<dbReference type="SUPFAM" id="SSF55785">
    <property type="entry name" value="PYP-like sensor domain (PAS domain)"/>
    <property type="match status" value="1"/>
</dbReference>
<dbReference type="SUPFAM" id="SSF158472">
    <property type="entry name" value="HAMP domain-like"/>
    <property type="match status" value="1"/>
</dbReference>
<dbReference type="InterPro" id="IPR013656">
    <property type="entry name" value="PAS_4"/>
</dbReference>
<dbReference type="InterPro" id="IPR000014">
    <property type="entry name" value="PAS"/>
</dbReference>
<dbReference type="GO" id="GO:0000155">
    <property type="term" value="F:phosphorelay sensor kinase activity"/>
    <property type="evidence" value="ECO:0007669"/>
    <property type="project" value="InterPro"/>
</dbReference>
<dbReference type="Gene3D" id="1.10.287.130">
    <property type="match status" value="1"/>
</dbReference>
<evidence type="ECO:0000256" key="13">
    <source>
        <dbReference type="SAM" id="Phobius"/>
    </source>
</evidence>
<dbReference type="PROSITE" id="PS50112">
    <property type="entry name" value="PAS"/>
    <property type="match status" value="1"/>
</dbReference>
<keyword evidence="18" id="KW-1185">Reference proteome</keyword>
<dbReference type="SMART" id="SM00387">
    <property type="entry name" value="HATPase_c"/>
    <property type="match status" value="1"/>
</dbReference>
<proteinExistence type="predicted"/>
<comment type="catalytic activity">
    <reaction evidence="1">
        <text>ATP + protein L-histidine = ADP + protein N-phospho-L-histidine.</text>
        <dbReference type="EC" id="2.7.13.3"/>
    </reaction>
</comment>
<evidence type="ECO:0000256" key="10">
    <source>
        <dbReference type="ARBA" id="ARBA00022989"/>
    </source>
</evidence>
<dbReference type="Pfam" id="PF00672">
    <property type="entry name" value="HAMP"/>
    <property type="match status" value="1"/>
</dbReference>
<dbReference type="CDD" id="cd06225">
    <property type="entry name" value="HAMP"/>
    <property type="match status" value="1"/>
</dbReference>
<name>A0A239FDM1_9PSED</name>
<dbReference type="Gene3D" id="3.30.565.10">
    <property type="entry name" value="Histidine kinase-like ATPase, C-terminal domain"/>
    <property type="match status" value="1"/>
</dbReference>
<dbReference type="SMART" id="SM00304">
    <property type="entry name" value="HAMP"/>
    <property type="match status" value="1"/>
</dbReference>
<dbReference type="GO" id="GO:0030295">
    <property type="term" value="F:protein kinase activator activity"/>
    <property type="evidence" value="ECO:0007669"/>
    <property type="project" value="TreeGrafter"/>
</dbReference>
<evidence type="ECO:0000256" key="2">
    <source>
        <dbReference type="ARBA" id="ARBA00004141"/>
    </source>
</evidence>
<dbReference type="InterPro" id="IPR003660">
    <property type="entry name" value="HAMP_dom"/>
</dbReference>
<dbReference type="InterPro" id="IPR003594">
    <property type="entry name" value="HATPase_dom"/>
</dbReference>
<dbReference type="SUPFAM" id="SSF47384">
    <property type="entry name" value="Homodimeric domain of signal transducing histidine kinase"/>
    <property type="match status" value="1"/>
</dbReference>
<dbReference type="InterPro" id="IPR036097">
    <property type="entry name" value="HisK_dim/P_sf"/>
</dbReference>
<keyword evidence="7" id="KW-0547">Nucleotide-binding</keyword>
<dbReference type="Pfam" id="PF00512">
    <property type="entry name" value="HisKA"/>
    <property type="match status" value="1"/>
</dbReference>
<feature type="domain" description="HAMP" evidence="16">
    <location>
        <begin position="191"/>
        <end position="243"/>
    </location>
</feature>
<comment type="subcellular location">
    <subcellularLocation>
        <location evidence="2">Membrane</location>
        <topology evidence="2">Multi-pass membrane protein</topology>
    </subcellularLocation>
</comment>
<dbReference type="SUPFAM" id="SSF55874">
    <property type="entry name" value="ATPase domain of HSP90 chaperone/DNA topoisomerase II/histidine kinase"/>
    <property type="match status" value="1"/>
</dbReference>
<keyword evidence="6 13" id="KW-0812">Transmembrane</keyword>
<evidence type="ECO:0000256" key="8">
    <source>
        <dbReference type="ARBA" id="ARBA00022777"/>
    </source>
</evidence>
<dbReference type="GO" id="GO:0005524">
    <property type="term" value="F:ATP binding"/>
    <property type="evidence" value="ECO:0007669"/>
    <property type="project" value="UniProtKB-KW"/>
</dbReference>
<evidence type="ECO:0000256" key="5">
    <source>
        <dbReference type="ARBA" id="ARBA00022679"/>
    </source>
</evidence>
<dbReference type="PANTHER" id="PTHR42878">
    <property type="entry name" value="TWO-COMPONENT HISTIDINE KINASE"/>
    <property type="match status" value="1"/>
</dbReference>
<dbReference type="EMBL" id="FZOG01000003">
    <property type="protein sequence ID" value="SNS55029.1"/>
    <property type="molecule type" value="Genomic_DNA"/>
</dbReference>
<dbReference type="InterPro" id="IPR004358">
    <property type="entry name" value="Sig_transdc_His_kin-like_C"/>
</dbReference>
<keyword evidence="11" id="KW-0902">Two-component regulatory system</keyword>
<evidence type="ECO:0000313" key="18">
    <source>
        <dbReference type="Proteomes" id="UP000242915"/>
    </source>
</evidence>
<reference evidence="18" key="1">
    <citation type="submission" date="2017-06" db="EMBL/GenBank/DDBJ databases">
        <authorList>
            <person name="Varghese N."/>
            <person name="Submissions S."/>
        </authorList>
    </citation>
    <scope>NUCLEOTIDE SEQUENCE [LARGE SCALE GENOMIC DNA]</scope>
    <source>
        <strain evidence="18">CIP 108523</strain>
    </source>
</reference>
<keyword evidence="8" id="KW-0418">Kinase</keyword>
<dbReference type="SMART" id="SM00388">
    <property type="entry name" value="HisKA"/>
    <property type="match status" value="1"/>
</dbReference>
<evidence type="ECO:0000256" key="12">
    <source>
        <dbReference type="ARBA" id="ARBA00023136"/>
    </source>
</evidence>
<dbReference type="FunFam" id="3.30.565.10:FF:000006">
    <property type="entry name" value="Sensor histidine kinase WalK"/>
    <property type="match status" value="1"/>
</dbReference>
<dbReference type="EC" id="2.7.13.3" evidence="3"/>
<organism evidence="17 18">
    <name type="scientific">Pseudomonas segetis</name>
    <dbReference type="NCBI Taxonomy" id="298908"/>
    <lineage>
        <taxon>Bacteria</taxon>
        <taxon>Pseudomonadati</taxon>
        <taxon>Pseudomonadota</taxon>
        <taxon>Gammaproteobacteria</taxon>
        <taxon>Pseudomonadales</taxon>
        <taxon>Pseudomonadaceae</taxon>
        <taxon>Pseudomonas</taxon>
    </lineage>
</organism>
<dbReference type="InterPro" id="IPR035965">
    <property type="entry name" value="PAS-like_dom_sf"/>
</dbReference>
<keyword evidence="10 13" id="KW-1133">Transmembrane helix</keyword>
<gene>
    <name evidence="17" type="ORF">SAMN05216255_2567</name>
</gene>
<protein>
    <recommendedName>
        <fullName evidence="3">histidine kinase</fullName>
        <ecNumber evidence="3">2.7.13.3</ecNumber>
    </recommendedName>
</protein>
<dbReference type="Gene3D" id="1.20.120.880">
    <property type="entry name" value="Histidine kinase (KinB), sensor domain"/>
    <property type="match status" value="1"/>
</dbReference>
<dbReference type="PRINTS" id="PR00344">
    <property type="entry name" value="BCTRLSENSOR"/>
</dbReference>
<dbReference type="InterPro" id="IPR005467">
    <property type="entry name" value="His_kinase_dom"/>
</dbReference>
<feature type="domain" description="Histidine kinase" evidence="14">
    <location>
        <begin position="378"/>
        <end position="593"/>
    </location>
</feature>
<keyword evidence="12 13" id="KW-0472">Membrane</keyword>
<dbReference type="Gene3D" id="1.10.8.500">
    <property type="entry name" value="HAMP domain in histidine kinase"/>
    <property type="match status" value="1"/>
</dbReference>
<evidence type="ECO:0000259" key="15">
    <source>
        <dbReference type="PROSITE" id="PS50112"/>
    </source>
</evidence>
<dbReference type="RefSeq" id="WP_089360065.1">
    <property type="nucleotide sequence ID" value="NZ_FZOG01000003.1"/>
</dbReference>
<accession>A0A239FDM1</accession>
<evidence type="ECO:0000256" key="4">
    <source>
        <dbReference type="ARBA" id="ARBA00022553"/>
    </source>
</evidence>
<evidence type="ECO:0000256" key="3">
    <source>
        <dbReference type="ARBA" id="ARBA00012438"/>
    </source>
</evidence>
<evidence type="ECO:0000259" key="16">
    <source>
        <dbReference type="PROSITE" id="PS50885"/>
    </source>
</evidence>
<dbReference type="GO" id="GO:0007234">
    <property type="term" value="P:osmosensory signaling via phosphorelay pathway"/>
    <property type="evidence" value="ECO:0007669"/>
    <property type="project" value="TreeGrafter"/>
</dbReference>
<dbReference type="AlphaFoldDB" id="A0A239FDM1"/>
<dbReference type="GO" id="GO:0005886">
    <property type="term" value="C:plasma membrane"/>
    <property type="evidence" value="ECO:0007669"/>
    <property type="project" value="UniProtKB-ARBA"/>
</dbReference>
<dbReference type="InterPro" id="IPR036890">
    <property type="entry name" value="HATPase_C_sf"/>
</dbReference>
<dbReference type="CDD" id="cd00075">
    <property type="entry name" value="HATPase"/>
    <property type="match status" value="1"/>
</dbReference>
<dbReference type="InterPro" id="IPR031909">
    <property type="entry name" value="KinB_sensor_dom"/>
</dbReference>
<dbReference type="Gene3D" id="3.30.450.20">
    <property type="entry name" value="PAS domain"/>
    <property type="match status" value="1"/>
</dbReference>
<dbReference type="CDD" id="cd00082">
    <property type="entry name" value="HisKA"/>
    <property type="match status" value="1"/>
</dbReference>
<dbReference type="Proteomes" id="UP000242915">
    <property type="component" value="Unassembled WGS sequence"/>
</dbReference>
<dbReference type="Pfam" id="PF02518">
    <property type="entry name" value="HATPase_c"/>
    <property type="match status" value="1"/>
</dbReference>
<evidence type="ECO:0000313" key="17">
    <source>
        <dbReference type="EMBL" id="SNS55029.1"/>
    </source>
</evidence>
<dbReference type="InterPro" id="IPR003661">
    <property type="entry name" value="HisK_dim/P_dom"/>
</dbReference>
<dbReference type="InterPro" id="IPR050351">
    <property type="entry name" value="BphY/WalK/GraS-like"/>
</dbReference>
<dbReference type="PANTHER" id="PTHR42878:SF7">
    <property type="entry name" value="SENSOR HISTIDINE KINASE GLRK"/>
    <property type="match status" value="1"/>
</dbReference>
<evidence type="ECO:0000256" key="1">
    <source>
        <dbReference type="ARBA" id="ARBA00000085"/>
    </source>
</evidence>
<dbReference type="Pfam" id="PF08448">
    <property type="entry name" value="PAS_4"/>
    <property type="match status" value="1"/>
</dbReference>